<organism evidence="1 2">
    <name type="scientific">Pararhodobacter aggregans</name>
    <dbReference type="NCBI Taxonomy" id="404875"/>
    <lineage>
        <taxon>Bacteria</taxon>
        <taxon>Pseudomonadati</taxon>
        <taxon>Pseudomonadota</taxon>
        <taxon>Alphaproteobacteria</taxon>
        <taxon>Rhodobacterales</taxon>
        <taxon>Paracoccaceae</taxon>
        <taxon>Pararhodobacter</taxon>
    </lineage>
</organism>
<proteinExistence type="predicted"/>
<gene>
    <name evidence="1" type="ORF">DDE23_20410</name>
</gene>
<name>A0A2T7ULV3_9RHOB</name>
<dbReference type="RefSeq" id="WP_107754941.1">
    <property type="nucleotide sequence ID" value="NZ_QBKF01000018.1"/>
</dbReference>
<comment type="caution">
    <text evidence="1">The sequence shown here is derived from an EMBL/GenBank/DDBJ whole genome shotgun (WGS) entry which is preliminary data.</text>
</comment>
<dbReference type="EMBL" id="QDDR01000013">
    <property type="protein sequence ID" value="PVE45629.1"/>
    <property type="molecule type" value="Genomic_DNA"/>
</dbReference>
<keyword evidence="2" id="KW-1185">Reference proteome</keyword>
<dbReference type="OrthoDB" id="7851001at2"/>
<dbReference type="Proteomes" id="UP000244810">
    <property type="component" value="Unassembled WGS sequence"/>
</dbReference>
<dbReference type="AlphaFoldDB" id="A0A2T7ULV3"/>
<accession>A0A2T7ULV3</accession>
<reference evidence="1 2" key="1">
    <citation type="journal article" date="2011" name="Syst. Appl. Microbiol.">
        <title>Defluviimonas denitrificans gen. nov., sp. nov., and Pararhodobacter aggregans gen. nov., sp. nov., non-phototrophic Rhodobacteraceae from the biofilter of a marine aquaculture.</title>
        <authorList>
            <person name="Foesel B.U."/>
            <person name="Drake H.L."/>
            <person name="Schramm A."/>
        </authorList>
    </citation>
    <scope>NUCLEOTIDE SEQUENCE [LARGE SCALE GENOMIC DNA]</scope>
    <source>
        <strain evidence="1 2">D1-19</strain>
    </source>
</reference>
<protein>
    <submittedName>
        <fullName evidence="1">Uncharacterized protein</fullName>
    </submittedName>
</protein>
<evidence type="ECO:0000313" key="2">
    <source>
        <dbReference type="Proteomes" id="UP000244810"/>
    </source>
</evidence>
<sequence length="135" mass="14873">MAQDFHSRAGGIADKADLRRAWAEALCYALGQCHARDAAAICAAFLAERETGGPALAAQDRLSVGDARWWADIAPPHELVAYGMAALDRLRGTALAPTTRKKLFVSLWESFSDAERLRFVQRIDPEGLVIRRNHD</sequence>
<evidence type="ECO:0000313" key="1">
    <source>
        <dbReference type="EMBL" id="PVE45629.1"/>
    </source>
</evidence>